<evidence type="ECO:0000256" key="2">
    <source>
        <dbReference type="PROSITE-ProRule" id="PRU00176"/>
    </source>
</evidence>
<name>A0A8S1B1H6_ARCPL</name>
<feature type="compositionally biased region" description="Basic and acidic residues" evidence="3">
    <location>
        <begin position="748"/>
        <end position="758"/>
    </location>
</feature>
<feature type="domain" description="RRM" evidence="5">
    <location>
        <begin position="58"/>
        <end position="147"/>
    </location>
</feature>
<evidence type="ECO:0000259" key="5">
    <source>
        <dbReference type="PROSITE" id="PS50102"/>
    </source>
</evidence>
<dbReference type="SMART" id="SM00360">
    <property type="entry name" value="RRM"/>
    <property type="match status" value="2"/>
</dbReference>
<feature type="region of interest" description="Disordered" evidence="3">
    <location>
        <begin position="696"/>
        <end position="717"/>
    </location>
</feature>
<accession>A0A8S1B1H6</accession>
<dbReference type="OrthoDB" id="8180835at2759"/>
<sequence length="794" mass="88324">MPPVKHYSSSEVNQYELSSRLLSLTENNTSYTLTQINGQRIYRKAPHAWSGPEPSRNCEVFIGRIPHDCFEDTLVPLFRQAGELFEFRLMINFSGWNRGYAFAMYTTDAEASNAIRMFNNYMIRPSWQLGVCPSINNCRIFISRIPPTTPSAEIVRLLYALTDEVQEVRIRRSIASCAAIVEYKSHRGAAMARKALVAAAAAAWGCGARPAVDWSLPQSPQLLKQYREVGRWTPERGVELTRAPEEPAATSPPPAAPSYTLEPWSQARRLRMIHEAQRSAAAAAEWSNRINNGMDSLVSSMASLGFGGGLGLQGGEAGVWAPPGAGLLGAGPRLPPPPPQPRDFNPWTARHPLQEFITPGKEAHGRAMAVCDKWVALKIVEFLMCVACLVTLRISQDDEVRLALLLQKMSREWSLLTSVTWDSVGGAFADAIYGGYTIITFGLIIARVFQEIPRGRRILEGYFLGFGMLFFLILGGLELAALDSIPRNLVVNASILGSFSLFVAALFLVDLMGPRIYTATNQSQTDPFSSPSPQKKVSIISSPTLNGRPPTEKANGVSVVDGHTPAERPKDLDLEKNVHEKDSKTEELTIFEQSKNGYPKFDDTLEKDELHRSKFGSLRNGMESGNYVRLSDPLSIPDRFHYEQELAKFNEKYLRDYLDNFAGKLSVKENYLPEPQTPVFAKVKTGRLHGLYDEMSPSFEHKRSKSPTPPTKAKTVPAPTLQQLEDYLRGSTRSKRADTPALFPMEPIVEKETNDAEGRASGTPTDPGYVQYTAGRWSDRNQRDLRTPRHSPTK</sequence>
<gene>
    <name evidence="6" type="ORF">APLA_LOCUS13281</name>
</gene>
<dbReference type="CDD" id="cd12249">
    <property type="entry name" value="RRM1_hnRNPR_like"/>
    <property type="match status" value="1"/>
</dbReference>
<dbReference type="Gene3D" id="3.30.70.330">
    <property type="match status" value="2"/>
</dbReference>
<proteinExistence type="predicted"/>
<dbReference type="EMBL" id="CADEBC010000551">
    <property type="protein sequence ID" value="CAB3251972.1"/>
    <property type="molecule type" value="Genomic_DNA"/>
</dbReference>
<organism evidence="6 7">
    <name type="scientific">Arctia plantaginis</name>
    <name type="common">Wood tiger moth</name>
    <name type="synonym">Phalaena plantaginis</name>
    <dbReference type="NCBI Taxonomy" id="874455"/>
    <lineage>
        <taxon>Eukaryota</taxon>
        <taxon>Metazoa</taxon>
        <taxon>Ecdysozoa</taxon>
        <taxon>Arthropoda</taxon>
        <taxon>Hexapoda</taxon>
        <taxon>Insecta</taxon>
        <taxon>Pterygota</taxon>
        <taxon>Neoptera</taxon>
        <taxon>Endopterygota</taxon>
        <taxon>Lepidoptera</taxon>
        <taxon>Glossata</taxon>
        <taxon>Ditrysia</taxon>
        <taxon>Noctuoidea</taxon>
        <taxon>Erebidae</taxon>
        <taxon>Arctiinae</taxon>
        <taxon>Arctia</taxon>
    </lineage>
</organism>
<feature type="compositionally biased region" description="Polar residues" evidence="3">
    <location>
        <begin position="522"/>
        <end position="545"/>
    </location>
</feature>
<dbReference type="PANTHER" id="PTHR21245">
    <property type="entry name" value="HETEROGENEOUS NUCLEAR RIBONUCLEOPROTEIN"/>
    <property type="match status" value="1"/>
</dbReference>
<protein>
    <recommendedName>
        <fullName evidence="5">RRM domain-containing protein</fullName>
    </recommendedName>
</protein>
<dbReference type="GO" id="GO:0003723">
    <property type="term" value="F:RNA binding"/>
    <property type="evidence" value="ECO:0007669"/>
    <property type="project" value="UniProtKB-UniRule"/>
</dbReference>
<keyword evidence="7" id="KW-1185">Reference proteome</keyword>
<keyword evidence="4" id="KW-0812">Transmembrane</keyword>
<keyword evidence="4" id="KW-0472">Membrane</keyword>
<evidence type="ECO:0000256" key="1">
    <source>
        <dbReference type="ARBA" id="ARBA00022884"/>
    </source>
</evidence>
<evidence type="ECO:0000256" key="3">
    <source>
        <dbReference type="SAM" id="MobiDB-lite"/>
    </source>
</evidence>
<feature type="compositionally biased region" description="Basic and acidic residues" evidence="3">
    <location>
        <begin position="777"/>
        <end position="787"/>
    </location>
</feature>
<keyword evidence="4" id="KW-1133">Transmembrane helix</keyword>
<dbReference type="InterPro" id="IPR000504">
    <property type="entry name" value="RRM_dom"/>
</dbReference>
<dbReference type="InterPro" id="IPR012677">
    <property type="entry name" value="Nucleotide-bd_a/b_plait_sf"/>
</dbReference>
<evidence type="ECO:0000256" key="4">
    <source>
        <dbReference type="SAM" id="Phobius"/>
    </source>
</evidence>
<dbReference type="Pfam" id="PF00076">
    <property type="entry name" value="RRM_1"/>
    <property type="match status" value="1"/>
</dbReference>
<feature type="transmembrane region" description="Helical" evidence="4">
    <location>
        <begin position="488"/>
        <end position="509"/>
    </location>
</feature>
<dbReference type="SUPFAM" id="SSF54928">
    <property type="entry name" value="RNA-binding domain, RBD"/>
    <property type="match status" value="1"/>
</dbReference>
<feature type="transmembrane region" description="Helical" evidence="4">
    <location>
        <begin position="431"/>
        <end position="449"/>
    </location>
</feature>
<feature type="region of interest" description="Disordered" evidence="3">
    <location>
        <begin position="522"/>
        <end position="569"/>
    </location>
</feature>
<evidence type="ECO:0000313" key="7">
    <source>
        <dbReference type="Proteomes" id="UP000494106"/>
    </source>
</evidence>
<evidence type="ECO:0000313" key="6">
    <source>
        <dbReference type="EMBL" id="CAB3251972.1"/>
    </source>
</evidence>
<dbReference type="AlphaFoldDB" id="A0A8S1B1H6"/>
<reference evidence="6 7" key="1">
    <citation type="submission" date="2020-04" db="EMBL/GenBank/DDBJ databases">
        <authorList>
            <person name="Wallbank WR R."/>
            <person name="Pardo Diaz C."/>
            <person name="Kozak K."/>
            <person name="Martin S."/>
            <person name="Jiggins C."/>
            <person name="Moest M."/>
            <person name="Warren A I."/>
            <person name="Byers J.R.P. K."/>
            <person name="Montejo-Kovacevich G."/>
            <person name="Yen C E."/>
        </authorList>
    </citation>
    <scope>NUCLEOTIDE SEQUENCE [LARGE SCALE GENOMIC DNA]</scope>
</reference>
<feature type="region of interest" description="Disordered" evidence="3">
    <location>
        <begin position="730"/>
        <end position="794"/>
    </location>
</feature>
<feature type="transmembrane region" description="Helical" evidence="4">
    <location>
        <begin position="461"/>
        <end position="482"/>
    </location>
</feature>
<keyword evidence="1 2" id="KW-0694">RNA-binding</keyword>
<dbReference type="Proteomes" id="UP000494106">
    <property type="component" value="Unassembled WGS sequence"/>
</dbReference>
<comment type="caution">
    <text evidence="6">The sequence shown here is derived from an EMBL/GenBank/DDBJ whole genome shotgun (WGS) entry which is preliminary data.</text>
</comment>
<dbReference type="InterPro" id="IPR035979">
    <property type="entry name" value="RBD_domain_sf"/>
</dbReference>
<dbReference type="PROSITE" id="PS50102">
    <property type="entry name" value="RRM"/>
    <property type="match status" value="1"/>
</dbReference>